<feature type="compositionally biased region" description="Polar residues" evidence="1">
    <location>
        <begin position="84"/>
        <end position="103"/>
    </location>
</feature>
<feature type="compositionally biased region" description="Polar residues" evidence="1">
    <location>
        <begin position="136"/>
        <end position="147"/>
    </location>
</feature>
<name>A0A2C5YBH7_9HYPO</name>
<gene>
    <name evidence="2" type="ORF">CDD81_4845</name>
</gene>
<evidence type="ECO:0000313" key="3">
    <source>
        <dbReference type="Proteomes" id="UP000226192"/>
    </source>
</evidence>
<dbReference type="AlphaFoldDB" id="A0A2C5YBH7"/>
<feature type="compositionally biased region" description="Low complexity" evidence="1">
    <location>
        <begin position="104"/>
        <end position="119"/>
    </location>
</feature>
<dbReference type="PANTHER" id="PTHR42111">
    <property type="entry name" value="YALI0D23727P"/>
    <property type="match status" value="1"/>
</dbReference>
<feature type="compositionally biased region" description="Polar residues" evidence="1">
    <location>
        <begin position="23"/>
        <end position="32"/>
    </location>
</feature>
<evidence type="ECO:0000256" key="1">
    <source>
        <dbReference type="SAM" id="MobiDB-lite"/>
    </source>
</evidence>
<feature type="compositionally biased region" description="Basic and acidic residues" evidence="1">
    <location>
        <begin position="34"/>
        <end position="49"/>
    </location>
</feature>
<accession>A0A2C5YBH7</accession>
<feature type="region of interest" description="Disordered" evidence="1">
    <location>
        <begin position="306"/>
        <end position="402"/>
    </location>
</feature>
<feature type="compositionally biased region" description="Polar residues" evidence="1">
    <location>
        <begin position="353"/>
        <end position="366"/>
    </location>
</feature>
<feature type="region of interest" description="Disordered" evidence="1">
    <location>
        <begin position="1"/>
        <end position="153"/>
    </location>
</feature>
<dbReference type="Proteomes" id="UP000226192">
    <property type="component" value="Unassembled WGS sequence"/>
</dbReference>
<keyword evidence="3" id="KW-1185">Reference proteome</keyword>
<sequence length="402" mass="41635">MSLAETPSLKGDEVLGGTKDTAEGSSFGSSTPRGLDHADASLQPEDGKRSLKGKKRSLFGFGRKKLDSSMRSASGAEPPPLPQDDSNISAASRTTTFPSQSARTDTNITTATTTSANTTQSEHGPFVLPTSPHRALSNSTRVSSPAGSQIFERDVQDSTVLKPSSPAIPTHIQTENYIPPVLDDASEAITNTKLDPDAVEIVTHTSHLPASVTVTGAGMGTAPGIGSGSPFEQSSSEWAAELASFANRVGLQPDSASNLGSLDSADVRRLSFISFADVVQAEHTGHPATTGSRESIHIAGLTSIPSAAMNRSPSPIRSPVSSQGPGTSPPTSNPGSMKGVEVSPGRKPLGSPIGSQHTQHSLTAPNDLNIETMRQALRRTGSADLSTVRSVPHTPVEGTGPR</sequence>
<dbReference type="PANTHER" id="PTHR42111:SF1">
    <property type="entry name" value="YALI0D23727P"/>
    <property type="match status" value="1"/>
</dbReference>
<dbReference type="OrthoDB" id="5364312at2759"/>
<comment type="caution">
    <text evidence="2">The sequence shown here is derived from an EMBL/GenBank/DDBJ whole genome shotgun (WGS) entry which is preliminary data.</text>
</comment>
<feature type="compositionally biased region" description="Low complexity" evidence="1">
    <location>
        <begin position="311"/>
        <end position="326"/>
    </location>
</feature>
<dbReference type="EMBL" id="NJET01000034">
    <property type="protein sequence ID" value="PHH64231.1"/>
    <property type="molecule type" value="Genomic_DNA"/>
</dbReference>
<reference evidence="2 3" key="1">
    <citation type="submission" date="2017-06" db="EMBL/GenBank/DDBJ databases">
        <title>Ant-infecting Ophiocordyceps genomes reveal a high diversity of potential behavioral manipulation genes and a possible major role for enterotoxins.</title>
        <authorList>
            <person name="De Bekker C."/>
            <person name="Evans H.C."/>
            <person name="Brachmann A."/>
            <person name="Hughes D.P."/>
        </authorList>
    </citation>
    <scope>NUCLEOTIDE SEQUENCE [LARGE SCALE GENOMIC DNA]</scope>
    <source>
        <strain evidence="2 3">Map64</strain>
    </source>
</reference>
<proteinExistence type="predicted"/>
<organism evidence="2 3">
    <name type="scientific">Ophiocordyceps australis</name>
    <dbReference type="NCBI Taxonomy" id="1399860"/>
    <lineage>
        <taxon>Eukaryota</taxon>
        <taxon>Fungi</taxon>
        <taxon>Dikarya</taxon>
        <taxon>Ascomycota</taxon>
        <taxon>Pezizomycotina</taxon>
        <taxon>Sordariomycetes</taxon>
        <taxon>Hypocreomycetidae</taxon>
        <taxon>Hypocreales</taxon>
        <taxon>Ophiocordycipitaceae</taxon>
        <taxon>Ophiocordyceps</taxon>
    </lineage>
</organism>
<protein>
    <submittedName>
        <fullName evidence="2">Uncharacterized protein</fullName>
    </submittedName>
</protein>
<evidence type="ECO:0000313" key="2">
    <source>
        <dbReference type="EMBL" id="PHH64231.1"/>
    </source>
</evidence>